<dbReference type="Gene3D" id="3.40.190.10">
    <property type="entry name" value="Periplasmic binding protein-like II"/>
    <property type="match status" value="1"/>
</dbReference>
<feature type="transmembrane region" description="Helical" evidence="9">
    <location>
        <begin position="405"/>
        <end position="428"/>
    </location>
</feature>
<keyword evidence="7" id="KW-0325">Glycoprotein</keyword>
<keyword evidence="5 9" id="KW-0472">Membrane</keyword>
<dbReference type="InterPro" id="IPR052192">
    <property type="entry name" value="Insect_Ionotropic_Sensory_Rcpt"/>
</dbReference>
<keyword evidence="2" id="KW-1003">Cell membrane</keyword>
<evidence type="ECO:0000256" key="5">
    <source>
        <dbReference type="ARBA" id="ARBA00023136"/>
    </source>
</evidence>
<dbReference type="EMBL" id="GL448301">
    <property type="protein sequence ID" value="EFN84854.1"/>
    <property type="molecule type" value="Genomic_DNA"/>
</dbReference>
<gene>
    <name evidence="10" type="ORF">EAI_10312</name>
</gene>
<dbReference type="InParanoid" id="E2BHK1"/>
<accession>E2BHK1</accession>
<dbReference type="FunCoup" id="E2BHK1">
    <property type="interactions" value="29"/>
</dbReference>
<keyword evidence="6" id="KW-0675">Receptor</keyword>
<name>E2BHK1_HARSA</name>
<dbReference type="GO" id="GO:0005886">
    <property type="term" value="C:plasma membrane"/>
    <property type="evidence" value="ECO:0007669"/>
    <property type="project" value="UniProtKB-SubCell"/>
</dbReference>
<dbReference type="PANTHER" id="PTHR42643:SF38">
    <property type="entry name" value="IONOTROPIC RECEPTOR 100A"/>
    <property type="match status" value="1"/>
</dbReference>
<evidence type="ECO:0000256" key="8">
    <source>
        <dbReference type="SAM" id="MobiDB-lite"/>
    </source>
</evidence>
<keyword evidence="11" id="KW-1185">Reference proteome</keyword>
<protein>
    <recommendedName>
        <fullName evidence="12">Ionotropic glutamate receptor C-terminal domain-containing protein</fullName>
    </recommendedName>
</protein>
<dbReference type="OMA" id="DIWLGFI"/>
<evidence type="ECO:0000313" key="11">
    <source>
        <dbReference type="Proteomes" id="UP000008237"/>
    </source>
</evidence>
<keyword evidence="4 9" id="KW-1133">Transmembrane helix</keyword>
<keyword evidence="3 9" id="KW-0812">Transmembrane</keyword>
<evidence type="ECO:0000256" key="2">
    <source>
        <dbReference type="ARBA" id="ARBA00022475"/>
    </source>
</evidence>
<dbReference type="Proteomes" id="UP000008237">
    <property type="component" value="Unassembled WGS sequence"/>
</dbReference>
<evidence type="ECO:0008006" key="12">
    <source>
        <dbReference type="Google" id="ProtNLM"/>
    </source>
</evidence>
<sequence length="707" mass="81264">MPSVPMRDFGRSSGNLTSEFILVVSLFLRAASFGDYQWRREAVEFWSDVICSMENCKTAIFHRVPSGDAGPASTDDVSRYLDDLVRGVARKCETTIVSRTYVYSRRSSEKSFVGGEDMVRENAECSSSIWSITFDHVNLPVTRPTRRDAAKRTPTPNRDQDSSHETRNTWNVHVVLAKNARAFDRAFLRNETFQWNPRDRFVVLIVDRRKKHQEDRENEPDVSIEDILRTLWHERKMYNVFVSEGILMNGTTRINRLASTFNPFVKINDSAWGGIDVVTVNTTVRSSNLTTHRCTRDLNGYELKVGIFNGSQSTARLMNTSITSANVQYNYFDIFKGFDETILDIIARRMNFTVKRVHPTDNKSFGYQLPNGTYIGAIEFTTQVEFDRVCVIAPKASKIHKWLRIYHFFPLSVWIFSMLSHILTYVTWHMLQVFNPRRTGRVNFLTTVYRSFLFNCGCPQKLPCTNAERILLSGIFLGNITIVGFFNGILYKSFAHDMYYRDIDSMEDLDASGLPILFTSFAMSDFFGPKNDTDTTPLIQSLRRKLRHGYNVVKNAAYYRNVTGLVRKHHFPILNEELVDTGGAPLLHLIKECPGTYYLSYLLPRDSILRDRVNALIARLNQAGLPTLWTSRTIRRIIAKRKLVVKRQSESEAKGFVAFSLSDLQTSFFTLLVGLSLSMVVFCHERGWLKLPFRHPAENRASNQNKR</sequence>
<evidence type="ECO:0000256" key="7">
    <source>
        <dbReference type="ARBA" id="ARBA00023180"/>
    </source>
</evidence>
<feature type="region of interest" description="Disordered" evidence="8">
    <location>
        <begin position="143"/>
        <end position="166"/>
    </location>
</feature>
<dbReference type="OrthoDB" id="8195814at2759"/>
<evidence type="ECO:0000256" key="6">
    <source>
        <dbReference type="ARBA" id="ARBA00023170"/>
    </source>
</evidence>
<evidence type="ECO:0000256" key="4">
    <source>
        <dbReference type="ARBA" id="ARBA00022989"/>
    </source>
</evidence>
<organism evidence="11">
    <name type="scientific">Harpegnathos saltator</name>
    <name type="common">Jerdon's jumping ant</name>
    <dbReference type="NCBI Taxonomy" id="610380"/>
    <lineage>
        <taxon>Eukaryota</taxon>
        <taxon>Metazoa</taxon>
        <taxon>Ecdysozoa</taxon>
        <taxon>Arthropoda</taxon>
        <taxon>Hexapoda</taxon>
        <taxon>Insecta</taxon>
        <taxon>Pterygota</taxon>
        <taxon>Neoptera</taxon>
        <taxon>Endopterygota</taxon>
        <taxon>Hymenoptera</taxon>
        <taxon>Apocrita</taxon>
        <taxon>Aculeata</taxon>
        <taxon>Formicoidea</taxon>
        <taxon>Formicidae</taxon>
        <taxon>Ponerinae</taxon>
        <taxon>Ponerini</taxon>
        <taxon>Harpegnathos</taxon>
    </lineage>
</organism>
<dbReference type="AlphaFoldDB" id="E2BHK1"/>
<evidence type="ECO:0000256" key="9">
    <source>
        <dbReference type="SAM" id="Phobius"/>
    </source>
</evidence>
<evidence type="ECO:0000313" key="10">
    <source>
        <dbReference type="EMBL" id="EFN84854.1"/>
    </source>
</evidence>
<evidence type="ECO:0000256" key="1">
    <source>
        <dbReference type="ARBA" id="ARBA00004651"/>
    </source>
</evidence>
<dbReference type="SUPFAM" id="SSF53850">
    <property type="entry name" value="Periplasmic binding protein-like II"/>
    <property type="match status" value="1"/>
</dbReference>
<comment type="subcellular location">
    <subcellularLocation>
        <location evidence="1">Cell membrane</location>
        <topology evidence="1">Multi-pass membrane protein</topology>
    </subcellularLocation>
</comment>
<evidence type="ECO:0000256" key="3">
    <source>
        <dbReference type="ARBA" id="ARBA00022692"/>
    </source>
</evidence>
<feature type="transmembrane region" description="Helical" evidence="9">
    <location>
        <begin position="470"/>
        <end position="491"/>
    </location>
</feature>
<reference evidence="10 11" key="1">
    <citation type="journal article" date="2010" name="Science">
        <title>Genomic comparison of the ants Camponotus floridanus and Harpegnathos saltator.</title>
        <authorList>
            <person name="Bonasio R."/>
            <person name="Zhang G."/>
            <person name="Ye C."/>
            <person name="Mutti N.S."/>
            <person name="Fang X."/>
            <person name="Qin N."/>
            <person name="Donahue G."/>
            <person name="Yang P."/>
            <person name="Li Q."/>
            <person name="Li C."/>
            <person name="Zhang P."/>
            <person name="Huang Z."/>
            <person name="Berger S.L."/>
            <person name="Reinberg D."/>
            <person name="Wang J."/>
            <person name="Liebig J."/>
        </authorList>
    </citation>
    <scope>NUCLEOTIDE SEQUENCE [LARGE SCALE GENOMIC DNA]</scope>
    <source>
        <strain evidence="10 11">R22 G/1</strain>
    </source>
</reference>
<dbReference type="PANTHER" id="PTHR42643">
    <property type="entry name" value="IONOTROPIC RECEPTOR 20A-RELATED"/>
    <property type="match status" value="1"/>
</dbReference>
<proteinExistence type="predicted"/>